<dbReference type="PANTHER" id="PTHR11067">
    <property type="entry name" value="INOSINE TRIPHOSPHATE PYROPHOSPHATASE/HAM1 PROTEIN"/>
    <property type="match status" value="1"/>
</dbReference>
<feature type="binding site" evidence="10">
    <location>
        <begin position="154"/>
        <end position="157"/>
    </location>
    <ligand>
        <name>substrate</name>
    </ligand>
</feature>
<dbReference type="InterPro" id="IPR002637">
    <property type="entry name" value="RdgB/HAM1"/>
</dbReference>
<comment type="catalytic activity">
    <reaction evidence="10">
        <text>ITP + H2O = IMP + diphosphate + H(+)</text>
        <dbReference type="Rhea" id="RHEA:29399"/>
        <dbReference type="ChEBI" id="CHEBI:15377"/>
        <dbReference type="ChEBI" id="CHEBI:15378"/>
        <dbReference type="ChEBI" id="CHEBI:33019"/>
        <dbReference type="ChEBI" id="CHEBI:58053"/>
        <dbReference type="ChEBI" id="CHEBI:61402"/>
        <dbReference type="EC" id="3.6.1.66"/>
    </reaction>
</comment>
<dbReference type="GO" id="GO:0017111">
    <property type="term" value="F:ribonucleoside triphosphate phosphatase activity"/>
    <property type="evidence" value="ECO:0007669"/>
    <property type="project" value="InterPro"/>
</dbReference>
<evidence type="ECO:0000256" key="1">
    <source>
        <dbReference type="ARBA" id="ARBA00008023"/>
    </source>
</evidence>
<evidence type="ECO:0000256" key="6">
    <source>
        <dbReference type="ARBA" id="ARBA00022842"/>
    </source>
</evidence>
<comment type="catalytic activity">
    <reaction evidence="9 10">
        <text>XTP + H2O = XMP + diphosphate + H(+)</text>
        <dbReference type="Rhea" id="RHEA:28610"/>
        <dbReference type="ChEBI" id="CHEBI:15377"/>
        <dbReference type="ChEBI" id="CHEBI:15378"/>
        <dbReference type="ChEBI" id="CHEBI:33019"/>
        <dbReference type="ChEBI" id="CHEBI:57464"/>
        <dbReference type="ChEBI" id="CHEBI:61314"/>
        <dbReference type="EC" id="3.6.1.66"/>
    </reaction>
</comment>
<evidence type="ECO:0000256" key="11">
    <source>
        <dbReference type="RuleBase" id="RU003781"/>
    </source>
</evidence>
<keyword evidence="13" id="KW-1185">Reference proteome</keyword>
<evidence type="ECO:0000313" key="13">
    <source>
        <dbReference type="Proteomes" id="UP000219546"/>
    </source>
</evidence>
<evidence type="ECO:0000256" key="2">
    <source>
        <dbReference type="ARBA" id="ARBA00011738"/>
    </source>
</evidence>
<dbReference type="GO" id="GO:0009146">
    <property type="term" value="P:purine nucleoside triphosphate catabolic process"/>
    <property type="evidence" value="ECO:0007669"/>
    <property type="project" value="UniProtKB-UniRule"/>
</dbReference>
<dbReference type="GO" id="GO:0036222">
    <property type="term" value="F:XTP diphosphatase activity"/>
    <property type="evidence" value="ECO:0007669"/>
    <property type="project" value="UniProtKB-UniRule"/>
</dbReference>
<evidence type="ECO:0000256" key="4">
    <source>
        <dbReference type="ARBA" id="ARBA00022741"/>
    </source>
</evidence>
<evidence type="ECO:0000256" key="3">
    <source>
        <dbReference type="ARBA" id="ARBA00022723"/>
    </source>
</evidence>
<gene>
    <name evidence="12" type="ORF">SAMN05877753_105258</name>
</gene>
<dbReference type="Pfam" id="PF01725">
    <property type="entry name" value="Ham1p_like"/>
    <property type="match status" value="1"/>
</dbReference>
<dbReference type="AlphaFoldDB" id="A0A285CVA8"/>
<keyword evidence="5 10" id="KW-0378">Hydrolase</keyword>
<proteinExistence type="inferred from homology"/>
<comment type="subunit">
    <text evidence="2 10">Homodimer.</text>
</comment>
<keyword evidence="3 10" id="KW-0479">Metal-binding</keyword>
<accession>A0A285CVA8</accession>
<feature type="binding site" evidence="10">
    <location>
        <position position="72"/>
    </location>
    <ligand>
        <name>substrate</name>
    </ligand>
</feature>
<sequence>MKEKVVIATQNKGKAKEFEDLFAPFHFEVVTLLDLPEKLDIIEDGSTFEENAIKKAETISQKYNCFTIGDDSGLIVDFLNGRPGIYSARYAGEEKNDEANIQKVLQELEGVPSEDRTARFYCALAFSGPGMKTKTVYGTCEGIILTEKRGSSGFGYDPIFYVEDFGKTLAELSKDEKNRISHRGNAIRKLSHILDDWVSGSGLT</sequence>
<dbReference type="CDD" id="cd00515">
    <property type="entry name" value="HAM1"/>
    <property type="match status" value="1"/>
</dbReference>
<dbReference type="EC" id="3.6.1.66" evidence="10"/>
<comment type="catalytic activity">
    <reaction evidence="8 10">
        <text>dITP + H2O = dIMP + diphosphate + H(+)</text>
        <dbReference type="Rhea" id="RHEA:28342"/>
        <dbReference type="ChEBI" id="CHEBI:15377"/>
        <dbReference type="ChEBI" id="CHEBI:15378"/>
        <dbReference type="ChEBI" id="CHEBI:33019"/>
        <dbReference type="ChEBI" id="CHEBI:61194"/>
        <dbReference type="ChEBI" id="CHEBI:61382"/>
        <dbReference type="EC" id="3.6.1.66"/>
    </reaction>
</comment>
<dbReference type="NCBIfam" id="NF011397">
    <property type="entry name" value="PRK14822.1"/>
    <property type="match status" value="1"/>
</dbReference>
<evidence type="ECO:0000256" key="9">
    <source>
        <dbReference type="ARBA" id="ARBA00052017"/>
    </source>
</evidence>
<dbReference type="GO" id="GO:0046872">
    <property type="term" value="F:metal ion binding"/>
    <property type="evidence" value="ECO:0007669"/>
    <property type="project" value="UniProtKB-KW"/>
</dbReference>
<dbReference type="GO" id="GO:0005829">
    <property type="term" value="C:cytosol"/>
    <property type="evidence" value="ECO:0007669"/>
    <property type="project" value="TreeGrafter"/>
</dbReference>
<protein>
    <recommendedName>
        <fullName evidence="10">dITP/XTP pyrophosphatase</fullName>
        <ecNumber evidence="10">3.6.1.66</ecNumber>
    </recommendedName>
    <alternativeName>
        <fullName evidence="10">Non-canonical purine NTP pyrophosphatase</fullName>
    </alternativeName>
    <alternativeName>
        <fullName evidence="10">Non-standard purine NTP pyrophosphatase</fullName>
    </alternativeName>
    <alternativeName>
        <fullName evidence="10">Nucleoside-triphosphate diphosphatase</fullName>
    </alternativeName>
    <alternativeName>
        <fullName evidence="10">Nucleoside-triphosphate pyrophosphatase</fullName>
        <shortName evidence="10">NTPase</shortName>
    </alternativeName>
</protein>
<keyword evidence="4 10" id="KW-0547">Nucleotide-binding</keyword>
<dbReference type="SUPFAM" id="SSF52972">
    <property type="entry name" value="ITPase-like"/>
    <property type="match status" value="1"/>
</dbReference>
<dbReference type="RefSeq" id="WP_097159057.1">
    <property type="nucleotide sequence ID" value="NZ_JBEPMQ010000004.1"/>
</dbReference>
<feature type="binding site" evidence="10">
    <location>
        <position position="71"/>
    </location>
    <ligand>
        <name>Mg(2+)</name>
        <dbReference type="ChEBI" id="CHEBI:18420"/>
    </ligand>
</feature>
<dbReference type="GO" id="GO:0036220">
    <property type="term" value="F:ITP diphosphatase activity"/>
    <property type="evidence" value="ECO:0007669"/>
    <property type="project" value="UniProtKB-UniRule"/>
</dbReference>
<comment type="similarity">
    <text evidence="1 10 11">Belongs to the HAM1 NTPase family.</text>
</comment>
<dbReference type="InterPro" id="IPR029001">
    <property type="entry name" value="ITPase-like_fam"/>
</dbReference>
<dbReference type="InterPro" id="IPR020922">
    <property type="entry name" value="dITP/XTP_pyrophosphatase"/>
</dbReference>
<evidence type="ECO:0000256" key="8">
    <source>
        <dbReference type="ARBA" id="ARBA00051875"/>
    </source>
</evidence>
<comment type="caution">
    <text evidence="10">Lacks conserved residue(s) required for the propagation of feature annotation.</text>
</comment>
<evidence type="ECO:0000256" key="5">
    <source>
        <dbReference type="ARBA" id="ARBA00022801"/>
    </source>
</evidence>
<evidence type="ECO:0000313" key="12">
    <source>
        <dbReference type="EMBL" id="SNX71492.1"/>
    </source>
</evidence>
<dbReference type="NCBIfam" id="TIGR00042">
    <property type="entry name" value="RdgB/HAM1 family non-canonical purine NTP pyrophosphatase"/>
    <property type="match status" value="1"/>
</dbReference>
<reference evidence="12 13" key="1">
    <citation type="submission" date="2017-08" db="EMBL/GenBank/DDBJ databases">
        <authorList>
            <person name="de Groot N.N."/>
        </authorList>
    </citation>
    <scope>NUCLEOTIDE SEQUENCE [LARGE SCALE GENOMIC DNA]</scope>
    <source>
        <strain evidence="12 13">JC228</strain>
    </source>
</reference>
<dbReference type="OrthoDB" id="9807456at2"/>
<name>A0A285CVA8_9BACI</name>
<dbReference type="GO" id="GO:0035870">
    <property type="term" value="F:dITP diphosphatase activity"/>
    <property type="evidence" value="ECO:0007669"/>
    <property type="project" value="UniProtKB-UniRule"/>
</dbReference>
<dbReference type="EMBL" id="OAOP01000005">
    <property type="protein sequence ID" value="SNX71492.1"/>
    <property type="molecule type" value="Genomic_DNA"/>
</dbReference>
<comment type="function">
    <text evidence="10">Pyrophosphatase that catalyzes the hydrolysis of nucleoside triphosphates to their monophosphate derivatives, with a high preference for the non-canonical purine nucleotides XTP (xanthosine triphosphate), dITP (deoxyinosine triphosphate) and ITP. Seems to function as a house-cleaning enzyme that removes non-canonical purine nucleotides from the nucleotide pool, thus preventing their incorporation into DNA/RNA and avoiding chromosomal lesions.</text>
</comment>
<dbReference type="GO" id="GO:0000166">
    <property type="term" value="F:nucleotide binding"/>
    <property type="evidence" value="ECO:0007669"/>
    <property type="project" value="UniProtKB-KW"/>
</dbReference>
<organism evidence="12 13">
    <name type="scientific">Bacillus oleivorans</name>
    <dbReference type="NCBI Taxonomy" id="1448271"/>
    <lineage>
        <taxon>Bacteria</taxon>
        <taxon>Bacillati</taxon>
        <taxon>Bacillota</taxon>
        <taxon>Bacilli</taxon>
        <taxon>Bacillales</taxon>
        <taxon>Bacillaceae</taxon>
        <taxon>Bacillus</taxon>
    </lineage>
</organism>
<dbReference type="FunFam" id="3.90.950.10:FF:000001">
    <property type="entry name" value="dITP/XTP pyrophosphatase"/>
    <property type="match status" value="1"/>
</dbReference>
<evidence type="ECO:0000256" key="10">
    <source>
        <dbReference type="HAMAP-Rule" id="MF_01405"/>
    </source>
</evidence>
<dbReference type="PANTHER" id="PTHR11067:SF9">
    <property type="entry name" value="INOSINE TRIPHOSPHATE PYROPHOSPHATASE"/>
    <property type="match status" value="1"/>
</dbReference>
<keyword evidence="7 10" id="KW-0546">Nucleotide metabolism</keyword>
<feature type="active site" description="Proton acceptor" evidence="10">
    <location>
        <position position="71"/>
    </location>
</feature>
<evidence type="ECO:0000256" key="7">
    <source>
        <dbReference type="ARBA" id="ARBA00023080"/>
    </source>
</evidence>
<dbReference type="HAMAP" id="MF_01405">
    <property type="entry name" value="Non_canon_purine_NTPase"/>
    <property type="match status" value="1"/>
</dbReference>
<feature type="binding site" evidence="10">
    <location>
        <begin position="182"/>
        <end position="183"/>
    </location>
    <ligand>
        <name>substrate</name>
    </ligand>
</feature>
<feature type="binding site" evidence="10">
    <location>
        <position position="177"/>
    </location>
    <ligand>
        <name>substrate</name>
    </ligand>
</feature>
<comment type="cofactor">
    <cofactor evidence="10">
        <name>Mg(2+)</name>
        <dbReference type="ChEBI" id="CHEBI:18420"/>
    </cofactor>
    <text evidence="10">Binds 1 Mg(2+) ion per subunit.</text>
</comment>
<feature type="binding site" evidence="10">
    <location>
        <begin position="9"/>
        <end position="14"/>
    </location>
    <ligand>
        <name>substrate</name>
    </ligand>
</feature>
<dbReference type="GO" id="GO:0009117">
    <property type="term" value="P:nucleotide metabolic process"/>
    <property type="evidence" value="ECO:0007669"/>
    <property type="project" value="UniProtKB-KW"/>
</dbReference>
<dbReference type="Gene3D" id="3.90.950.10">
    <property type="match status" value="1"/>
</dbReference>
<dbReference type="Proteomes" id="UP000219546">
    <property type="component" value="Unassembled WGS sequence"/>
</dbReference>
<keyword evidence="6 10" id="KW-0460">Magnesium</keyword>